<evidence type="ECO:0000256" key="2">
    <source>
        <dbReference type="ARBA" id="ARBA00004347"/>
    </source>
</evidence>
<keyword evidence="8 11" id="KW-0333">Golgi apparatus</keyword>
<dbReference type="VEuPathDB" id="FungiDB:Malapachy_3933"/>
<dbReference type="GO" id="GO:0000139">
    <property type="term" value="C:Golgi membrane"/>
    <property type="evidence" value="ECO:0007669"/>
    <property type="project" value="UniProtKB-SubCell"/>
</dbReference>
<dbReference type="PANTHER" id="PTHR10805">
    <property type="entry name" value="COATOMER SUBUNIT EPSILON"/>
    <property type="match status" value="1"/>
</dbReference>
<keyword evidence="4 11" id="KW-0813">Transport</keyword>
<keyword evidence="6 11" id="KW-0931">ER-Golgi transport</keyword>
<gene>
    <name evidence="12" type="ORF">Malapachy_3933</name>
</gene>
<evidence type="ECO:0000256" key="1">
    <source>
        <dbReference type="ARBA" id="ARBA00004255"/>
    </source>
</evidence>
<dbReference type="GO" id="GO:0015031">
    <property type="term" value="P:protein transport"/>
    <property type="evidence" value="ECO:0007669"/>
    <property type="project" value="UniProtKB-UniRule"/>
</dbReference>
<dbReference type="EMBL" id="LGAV01000004">
    <property type="protein sequence ID" value="KOS14043.1"/>
    <property type="molecule type" value="Genomic_DNA"/>
</dbReference>
<dbReference type="GO" id="GO:0006890">
    <property type="term" value="P:retrograde vesicle-mediated transport, Golgi to endoplasmic reticulum"/>
    <property type="evidence" value="ECO:0007669"/>
    <property type="project" value="UniProtKB-UniRule"/>
</dbReference>
<evidence type="ECO:0000256" key="7">
    <source>
        <dbReference type="ARBA" id="ARBA00022927"/>
    </source>
</evidence>
<evidence type="ECO:0000256" key="10">
    <source>
        <dbReference type="ARBA" id="ARBA00023329"/>
    </source>
</evidence>
<evidence type="ECO:0000256" key="8">
    <source>
        <dbReference type="ARBA" id="ARBA00023034"/>
    </source>
</evidence>
<evidence type="ECO:0000256" key="3">
    <source>
        <dbReference type="ARBA" id="ARBA00008827"/>
    </source>
</evidence>
<comment type="similarity">
    <text evidence="3 11">Belongs to the COPE family.</text>
</comment>
<evidence type="ECO:0000256" key="11">
    <source>
        <dbReference type="PIRNR" id="PIRNR016478"/>
    </source>
</evidence>
<protein>
    <recommendedName>
        <fullName evidence="11">Coatomer subunit epsilon</fullName>
    </recommendedName>
</protein>
<dbReference type="AlphaFoldDB" id="A0A0M9VP43"/>
<dbReference type="PIRSF" id="PIRSF016478">
    <property type="entry name" value="Coatomer_esu"/>
    <property type="match status" value="1"/>
</dbReference>
<proteinExistence type="inferred from homology"/>
<reference evidence="12 13" key="1">
    <citation type="submission" date="2015-07" db="EMBL/GenBank/DDBJ databases">
        <title>Draft Genome Sequence of Malassezia furfur CBS1878 and Malassezia pachydermatis CBS1879.</title>
        <authorList>
            <person name="Triana S."/>
            <person name="Ohm R."/>
            <person name="Gonzalez A."/>
            <person name="DeCock H."/>
            <person name="Restrepo S."/>
            <person name="Celis A."/>
        </authorList>
    </citation>
    <scope>NUCLEOTIDE SEQUENCE [LARGE SCALE GENOMIC DNA]</scope>
    <source>
        <strain evidence="12 13">CBS 1879</strain>
    </source>
</reference>
<dbReference type="GO" id="GO:0005198">
    <property type="term" value="F:structural molecule activity"/>
    <property type="evidence" value="ECO:0007669"/>
    <property type="project" value="UniProtKB-UniRule"/>
</dbReference>
<evidence type="ECO:0000256" key="9">
    <source>
        <dbReference type="ARBA" id="ARBA00023136"/>
    </source>
</evidence>
<accession>A0A0M9VP43</accession>
<comment type="function">
    <text evidence="11">The coatomer is a cytosolic protein complex that binds to dilysine motifs and reversibly associates with Golgi non-clathrin-coated vesicles, which further mediate biosynthetic protein transport from the ER, via the Golgi up to the trans Golgi network. The coatomer complex is required for budding from Golgi membranes, and is essential for the retrograde Golgi-to-ER transport of dilysine-tagged proteins.</text>
</comment>
<keyword evidence="5 11" id="KW-0963">Cytoplasm</keyword>
<evidence type="ECO:0000313" key="12">
    <source>
        <dbReference type="EMBL" id="KOS14043.1"/>
    </source>
</evidence>
<sequence length="312" mass="33264">MDSLTFEVQSLFYQSAYRGCIALAQMHSPSGPIDDESLLRLVYAARSALALGDIPGARQLLGDDAEQPVAMSVLLLADFMEMHHAGDEEGSADVLEQMATLLDVVEPGELASDIVRYNVGLALYTKGDSTKALETLGVTGTGGSTKLECISLGVHILLAIHRVDLAEKEYLAARQWGDDSVLVQYMEAWIGLVRGGRSTQQAFYVYDEMSQSSTIANTQNMAPALIGKAVAQAAQLDVPAASSTLQEAASLDADHPLLSANQAVVSALATNVPAEDVDSWMSAHTNAVPDSHLARMWEEKRAALEEAVASMA</sequence>
<evidence type="ECO:0000313" key="13">
    <source>
        <dbReference type="Proteomes" id="UP000037751"/>
    </source>
</evidence>
<evidence type="ECO:0000256" key="6">
    <source>
        <dbReference type="ARBA" id="ARBA00022892"/>
    </source>
</evidence>
<dbReference type="PANTHER" id="PTHR10805:SF0">
    <property type="entry name" value="COATOMER SUBUNIT EPSILON"/>
    <property type="match status" value="1"/>
</dbReference>
<evidence type="ECO:0000256" key="5">
    <source>
        <dbReference type="ARBA" id="ARBA00022490"/>
    </source>
</evidence>
<dbReference type="GO" id="GO:0006888">
    <property type="term" value="P:endoplasmic reticulum to Golgi vesicle-mediated transport"/>
    <property type="evidence" value="ECO:0007669"/>
    <property type="project" value="TreeGrafter"/>
</dbReference>
<dbReference type="RefSeq" id="XP_017991675.1">
    <property type="nucleotide sequence ID" value="XM_018138392.1"/>
</dbReference>
<dbReference type="OrthoDB" id="310217at2759"/>
<dbReference type="Pfam" id="PF04733">
    <property type="entry name" value="Coatomer_E"/>
    <property type="match status" value="1"/>
</dbReference>
<dbReference type="InterPro" id="IPR011990">
    <property type="entry name" value="TPR-like_helical_dom_sf"/>
</dbReference>
<keyword evidence="7 11" id="KW-0653">Protein transport</keyword>
<dbReference type="Gene3D" id="1.25.40.10">
    <property type="entry name" value="Tetratricopeptide repeat domain"/>
    <property type="match status" value="1"/>
</dbReference>
<dbReference type="GO" id="GO:0006891">
    <property type="term" value="P:intra-Golgi vesicle-mediated transport"/>
    <property type="evidence" value="ECO:0007669"/>
    <property type="project" value="TreeGrafter"/>
</dbReference>
<dbReference type="STRING" id="77020.A0A0M9VP43"/>
<comment type="subcellular location">
    <subcellularLocation>
        <location evidence="2">Cytoplasmic vesicle</location>
        <location evidence="2">COPI-coated vesicle membrane</location>
        <topology evidence="2">Peripheral membrane protein</topology>
        <orientation evidence="2">Cytoplasmic side</orientation>
    </subcellularLocation>
    <subcellularLocation>
        <location evidence="1">Golgi apparatus membrane</location>
        <topology evidence="1">Peripheral membrane protein</topology>
        <orientation evidence="1">Cytoplasmic side</orientation>
    </subcellularLocation>
</comment>
<keyword evidence="10 11" id="KW-0968">Cytoplasmic vesicle</keyword>
<name>A0A0M9VP43_9BASI</name>
<dbReference type="GO" id="GO:0030126">
    <property type="term" value="C:COPI vesicle coat"/>
    <property type="evidence" value="ECO:0007669"/>
    <property type="project" value="TreeGrafter"/>
</dbReference>
<comment type="caution">
    <text evidence="12">The sequence shown here is derived from an EMBL/GenBank/DDBJ whole genome shotgun (WGS) entry which is preliminary data.</text>
</comment>
<dbReference type="Proteomes" id="UP000037751">
    <property type="component" value="Unassembled WGS sequence"/>
</dbReference>
<dbReference type="GeneID" id="28730268"/>
<dbReference type="InterPro" id="IPR006822">
    <property type="entry name" value="Coatomer_esu"/>
</dbReference>
<evidence type="ECO:0000256" key="4">
    <source>
        <dbReference type="ARBA" id="ARBA00022448"/>
    </source>
</evidence>
<keyword evidence="9 11" id="KW-0472">Membrane</keyword>
<organism evidence="12 13">
    <name type="scientific">Malassezia pachydermatis</name>
    <dbReference type="NCBI Taxonomy" id="77020"/>
    <lineage>
        <taxon>Eukaryota</taxon>
        <taxon>Fungi</taxon>
        <taxon>Dikarya</taxon>
        <taxon>Basidiomycota</taxon>
        <taxon>Ustilaginomycotina</taxon>
        <taxon>Malasseziomycetes</taxon>
        <taxon>Malasseziales</taxon>
        <taxon>Malasseziaceae</taxon>
        <taxon>Malassezia</taxon>
    </lineage>
</organism>
<keyword evidence="13" id="KW-1185">Reference proteome</keyword>